<reference evidence="6" key="2">
    <citation type="journal article" date="2022" name="Proc. Natl. Acad. Sci. U.S.A.">
        <title>Diploid-dominant life cycles characterize the early evolution of Fungi.</title>
        <authorList>
            <person name="Amses K.R."/>
            <person name="Simmons D.R."/>
            <person name="Longcore J.E."/>
            <person name="Mondo S.J."/>
            <person name="Seto K."/>
            <person name="Jeronimo G.H."/>
            <person name="Bonds A.E."/>
            <person name="Quandt C.A."/>
            <person name="Davis W.J."/>
            <person name="Chang Y."/>
            <person name="Federici B.A."/>
            <person name="Kuo A."/>
            <person name="LaButti K."/>
            <person name="Pangilinan J."/>
            <person name="Andreopoulos W."/>
            <person name="Tritt A."/>
            <person name="Riley R."/>
            <person name="Hundley H."/>
            <person name="Johnson J."/>
            <person name="Lipzen A."/>
            <person name="Barry K."/>
            <person name="Lang B.F."/>
            <person name="Cuomo C.A."/>
            <person name="Buchler N.E."/>
            <person name="Grigoriev I.V."/>
            <person name="Spatafora J.W."/>
            <person name="Stajich J.E."/>
            <person name="James T.Y."/>
        </authorList>
    </citation>
    <scope>NUCLEOTIDE SEQUENCE</scope>
    <source>
        <strain evidence="6">AG</strain>
    </source>
</reference>
<dbReference type="GO" id="GO:0005634">
    <property type="term" value="C:nucleus"/>
    <property type="evidence" value="ECO:0007669"/>
    <property type="project" value="TreeGrafter"/>
</dbReference>
<feature type="repeat" description="WD" evidence="3">
    <location>
        <begin position="317"/>
        <end position="356"/>
    </location>
</feature>
<protein>
    <recommendedName>
        <fullName evidence="5">F-box domain-containing protein</fullName>
    </recommendedName>
</protein>
<dbReference type="GO" id="GO:0005737">
    <property type="term" value="C:cytoplasm"/>
    <property type="evidence" value="ECO:0007669"/>
    <property type="project" value="TreeGrafter"/>
</dbReference>
<dbReference type="SUPFAM" id="SSF50978">
    <property type="entry name" value="WD40 repeat-like"/>
    <property type="match status" value="1"/>
</dbReference>
<dbReference type="SUPFAM" id="SSF81383">
    <property type="entry name" value="F-box domain"/>
    <property type="match status" value="1"/>
</dbReference>
<dbReference type="InterPro" id="IPR015943">
    <property type="entry name" value="WD40/YVTN_repeat-like_dom_sf"/>
</dbReference>
<organism evidence="6 7">
    <name type="scientific">Umbelopsis ramanniana AG</name>
    <dbReference type="NCBI Taxonomy" id="1314678"/>
    <lineage>
        <taxon>Eukaryota</taxon>
        <taxon>Fungi</taxon>
        <taxon>Fungi incertae sedis</taxon>
        <taxon>Mucoromycota</taxon>
        <taxon>Mucoromycotina</taxon>
        <taxon>Umbelopsidomycetes</taxon>
        <taxon>Umbelopsidales</taxon>
        <taxon>Umbelopsidaceae</taxon>
        <taxon>Umbelopsis</taxon>
    </lineage>
</organism>
<feature type="compositionally biased region" description="Polar residues" evidence="4">
    <location>
        <begin position="31"/>
        <end position="43"/>
    </location>
</feature>
<evidence type="ECO:0000256" key="4">
    <source>
        <dbReference type="SAM" id="MobiDB-lite"/>
    </source>
</evidence>
<dbReference type="InterPro" id="IPR001810">
    <property type="entry name" value="F-box_dom"/>
</dbReference>
<dbReference type="SMART" id="SM00320">
    <property type="entry name" value="WD40"/>
    <property type="match status" value="7"/>
</dbReference>
<dbReference type="PROSITE" id="PS50082">
    <property type="entry name" value="WD_REPEATS_2"/>
    <property type="match status" value="6"/>
</dbReference>
<dbReference type="Gene3D" id="2.130.10.10">
    <property type="entry name" value="YVTN repeat-like/Quinoprotein amine dehydrogenase"/>
    <property type="match status" value="2"/>
</dbReference>
<evidence type="ECO:0000259" key="5">
    <source>
        <dbReference type="PROSITE" id="PS50181"/>
    </source>
</evidence>
<keyword evidence="2" id="KW-0677">Repeat</keyword>
<dbReference type="InterPro" id="IPR001680">
    <property type="entry name" value="WD40_rpt"/>
</dbReference>
<feature type="repeat" description="WD" evidence="3">
    <location>
        <begin position="357"/>
        <end position="396"/>
    </location>
</feature>
<feature type="repeat" description="WD" evidence="3">
    <location>
        <begin position="237"/>
        <end position="276"/>
    </location>
</feature>
<keyword evidence="1 3" id="KW-0853">WD repeat</keyword>
<evidence type="ECO:0000313" key="6">
    <source>
        <dbReference type="EMBL" id="KAI8581894.1"/>
    </source>
</evidence>
<accession>A0AAD5HG99</accession>
<dbReference type="Proteomes" id="UP001206595">
    <property type="component" value="Unassembled WGS sequence"/>
</dbReference>
<sequence length="481" mass="54772">MSSLYDSENSSISSSPPPPMQSLDVEMEDVQPTSATFPSSSAGRVSGHGGISGSYSVGVRPSSKKFKNRHTTGSLNRLQQQTNGLRIDDGLFQRLKPKSLVVGKRYDILGNLPYELATLICSYVEPLWLLRMSLVSKTWLIASRDNELWKRKFAANPSWKVNIPYQHLDEMDWRHLYSQRYLLEQRWSTGKVTTHYLTGHADNVYCLQFDDEKIITGSRDRTIKIWNMKTRECMHTLTGHEQSVLCLRYDEEILVSGSSDQSVIVWDLQTLQMKYRIMGHTEGVLDVVFDKKYIVTCSKDSTIRIWDRATGNAIRVISAHRGPVNAIQLKDNIIVSASGDTFIKMWDIETGECLREFEGHTRGLACVQYDGKRIVSGSNDKRIKVWDVKTGQCIMTCEGHTGLVRTLKFDDEKLISASYDQSIRVWDIRSGTPLLNFQSGHLSWVFDVHFNRTKIVSCCQGHDQQILIMDFGQGLDTTYFI</sequence>
<feature type="domain" description="F-box" evidence="5">
    <location>
        <begin position="106"/>
        <end position="152"/>
    </location>
</feature>
<proteinExistence type="predicted"/>
<dbReference type="Gene3D" id="1.20.1280.50">
    <property type="match status" value="1"/>
</dbReference>
<dbReference type="GO" id="GO:0043161">
    <property type="term" value="P:proteasome-mediated ubiquitin-dependent protein catabolic process"/>
    <property type="evidence" value="ECO:0007669"/>
    <property type="project" value="TreeGrafter"/>
</dbReference>
<keyword evidence="7" id="KW-1185">Reference proteome</keyword>
<dbReference type="CDD" id="cd00200">
    <property type="entry name" value="WD40"/>
    <property type="match status" value="1"/>
</dbReference>
<dbReference type="InterPro" id="IPR019775">
    <property type="entry name" value="WD40_repeat_CS"/>
</dbReference>
<dbReference type="PROSITE" id="PS00678">
    <property type="entry name" value="WD_REPEATS_1"/>
    <property type="match status" value="5"/>
</dbReference>
<feature type="compositionally biased region" description="Low complexity" evidence="4">
    <location>
        <begin position="1"/>
        <end position="14"/>
    </location>
</feature>
<dbReference type="InterPro" id="IPR036047">
    <property type="entry name" value="F-box-like_dom_sf"/>
</dbReference>
<evidence type="ECO:0000256" key="1">
    <source>
        <dbReference type="ARBA" id="ARBA00022574"/>
    </source>
</evidence>
<dbReference type="Pfam" id="PF00400">
    <property type="entry name" value="WD40"/>
    <property type="match status" value="6"/>
</dbReference>
<dbReference type="GeneID" id="75912486"/>
<dbReference type="SMART" id="SM00256">
    <property type="entry name" value="FBOX"/>
    <property type="match status" value="1"/>
</dbReference>
<dbReference type="GO" id="GO:0010992">
    <property type="term" value="P:ubiquitin recycling"/>
    <property type="evidence" value="ECO:0007669"/>
    <property type="project" value="TreeGrafter"/>
</dbReference>
<dbReference type="Pfam" id="PF12937">
    <property type="entry name" value="F-box-like"/>
    <property type="match status" value="1"/>
</dbReference>
<evidence type="ECO:0000313" key="7">
    <source>
        <dbReference type="Proteomes" id="UP001206595"/>
    </source>
</evidence>
<reference evidence="6" key="1">
    <citation type="submission" date="2021-06" db="EMBL/GenBank/DDBJ databases">
        <authorList>
            <consortium name="DOE Joint Genome Institute"/>
            <person name="Mondo S.J."/>
            <person name="Amses K.R."/>
            <person name="Simmons D.R."/>
            <person name="Longcore J.E."/>
            <person name="Seto K."/>
            <person name="Alves G.H."/>
            <person name="Bonds A.E."/>
            <person name="Quandt C.A."/>
            <person name="Davis W.J."/>
            <person name="Chang Y."/>
            <person name="Letcher P.M."/>
            <person name="Powell M.J."/>
            <person name="Kuo A."/>
            <person name="Labutti K."/>
            <person name="Pangilinan J."/>
            <person name="Andreopoulos W."/>
            <person name="Tritt A."/>
            <person name="Riley R."/>
            <person name="Hundley H."/>
            <person name="Johnson J."/>
            <person name="Lipzen A."/>
            <person name="Barry K."/>
            <person name="Berbee M.L."/>
            <person name="Buchler N.E."/>
            <person name="Grigoriev I.V."/>
            <person name="Spatafora J.W."/>
            <person name="Stajich J.E."/>
            <person name="James T.Y."/>
        </authorList>
    </citation>
    <scope>NUCLEOTIDE SEQUENCE</scope>
    <source>
        <strain evidence="6">AG</strain>
    </source>
</reference>
<dbReference type="PRINTS" id="PR00320">
    <property type="entry name" value="GPROTEINBRPT"/>
</dbReference>
<evidence type="ECO:0000256" key="2">
    <source>
        <dbReference type="ARBA" id="ARBA00022737"/>
    </source>
</evidence>
<feature type="repeat" description="WD" evidence="3">
    <location>
        <begin position="277"/>
        <end position="316"/>
    </location>
</feature>
<comment type="caution">
    <text evidence="6">The sequence shown here is derived from an EMBL/GenBank/DDBJ whole genome shotgun (WGS) entry which is preliminary data.</text>
</comment>
<feature type="repeat" description="WD" evidence="3">
    <location>
        <begin position="397"/>
        <end position="436"/>
    </location>
</feature>
<dbReference type="PANTHER" id="PTHR19849">
    <property type="entry name" value="PHOSPHOLIPASE A-2-ACTIVATING PROTEIN"/>
    <property type="match status" value="1"/>
</dbReference>
<feature type="region of interest" description="Disordered" evidence="4">
    <location>
        <begin position="1"/>
        <end position="75"/>
    </location>
</feature>
<dbReference type="AlphaFoldDB" id="A0AAD5HG99"/>
<dbReference type="PROSITE" id="PS50181">
    <property type="entry name" value="FBOX"/>
    <property type="match status" value="1"/>
</dbReference>
<dbReference type="InterPro" id="IPR020472">
    <property type="entry name" value="WD40_PAC1"/>
</dbReference>
<dbReference type="EMBL" id="MU620903">
    <property type="protein sequence ID" value="KAI8581894.1"/>
    <property type="molecule type" value="Genomic_DNA"/>
</dbReference>
<dbReference type="GO" id="GO:0043130">
    <property type="term" value="F:ubiquitin binding"/>
    <property type="evidence" value="ECO:0007669"/>
    <property type="project" value="TreeGrafter"/>
</dbReference>
<dbReference type="PANTHER" id="PTHR19849:SF1">
    <property type="entry name" value="F-BOX_WD REPEAT-CONTAINING PROTEIN 7"/>
    <property type="match status" value="1"/>
</dbReference>
<gene>
    <name evidence="6" type="ORF">K450DRAFT_229759</name>
</gene>
<dbReference type="RefSeq" id="XP_051446898.1">
    <property type="nucleotide sequence ID" value="XM_051587139.1"/>
</dbReference>
<dbReference type="InterPro" id="IPR036322">
    <property type="entry name" value="WD40_repeat_dom_sf"/>
</dbReference>
<name>A0AAD5HG99_UMBRA</name>
<evidence type="ECO:0000256" key="3">
    <source>
        <dbReference type="PROSITE-ProRule" id="PRU00221"/>
    </source>
</evidence>
<dbReference type="PROSITE" id="PS50294">
    <property type="entry name" value="WD_REPEATS_REGION"/>
    <property type="match status" value="6"/>
</dbReference>
<feature type="repeat" description="WD" evidence="3">
    <location>
        <begin position="197"/>
        <end position="236"/>
    </location>
</feature>